<keyword evidence="4 6" id="KW-0472">Membrane</keyword>
<comment type="caution">
    <text evidence="7">The sequence shown here is derived from an EMBL/GenBank/DDBJ whole genome shotgun (WGS) entry which is preliminary data.</text>
</comment>
<feature type="compositionally biased region" description="Basic and acidic residues" evidence="5">
    <location>
        <begin position="313"/>
        <end position="328"/>
    </location>
</feature>
<feature type="transmembrane region" description="Helical" evidence="6">
    <location>
        <begin position="173"/>
        <end position="191"/>
    </location>
</feature>
<organism evidence="7 8">
    <name type="scientific">Pseudoxanthomonas sacheonensis</name>
    <dbReference type="NCBI Taxonomy" id="443615"/>
    <lineage>
        <taxon>Bacteria</taxon>
        <taxon>Pseudomonadati</taxon>
        <taxon>Pseudomonadota</taxon>
        <taxon>Gammaproteobacteria</taxon>
        <taxon>Lysobacterales</taxon>
        <taxon>Lysobacteraceae</taxon>
        <taxon>Pseudoxanthomonas</taxon>
    </lineage>
</organism>
<evidence type="ECO:0000256" key="2">
    <source>
        <dbReference type="ARBA" id="ARBA00022692"/>
    </source>
</evidence>
<evidence type="ECO:0000313" key="8">
    <source>
        <dbReference type="Proteomes" id="UP001254759"/>
    </source>
</evidence>
<keyword evidence="3 6" id="KW-1133">Transmembrane helix</keyword>
<evidence type="ECO:0000256" key="3">
    <source>
        <dbReference type="ARBA" id="ARBA00022989"/>
    </source>
</evidence>
<gene>
    <name evidence="7" type="ORF">J2W94_003561</name>
</gene>
<sequence>MGELSQFVFFKLINEFLRHEIDAYTWELLTRFSLMLSSFIFSLMTIWILYQGYRIVTGQSRDSLMGLVVSSLRAVLIVGVATSMAAGGSQMYWALTDGLGKAIIGVVADESDPYESIDKNLAIMTASMAAIDALQDEQEETVKDDKDRAIWFTGIGIAGPAVIASSLLLLNKIAMALFVGFGPLFVLSLLFEQTKGMFSRWLFYGIGTAFSLGVLTVMVSLATKVVGAVALAFLAKYAASGFTGGGEGVNSMALQQGGLGLVMSTLIVMAPPMAAAFFQGTLANFVAQSSFGQIGRNSTGQTSDTVMPTQRLGGRDGDRQLNTERGGDRGQNVGVRTPTYNTPSLGPPKRE</sequence>
<dbReference type="EMBL" id="JAVDTT010000006">
    <property type="protein sequence ID" value="MDR6843248.1"/>
    <property type="molecule type" value="Genomic_DNA"/>
</dbReference>
<reference evidence="7 8" key="1">
    <citation type="submission" date="2023-07" db="EMBL/GenBank/DDBJ databases">
        <title>Sorghum-associated microbial communities from plants grown in Nebraska, USA.</title>
        <authorList>
            <person name="Schachtman D."/>
        </authorList>
    </citation>
    <scope>NUCLEOTIDE SEQUENCE [LARGE SCALE GENOMIC DNA]</scope>
    <source>
        <strain evidence="7 8">BE107</strain>
    </source>
</reference>
<evidence type="ECO:0000256" key="4">
    <source>
        <dbReference type="ARBA" id="ARBA00023136"/>
    </source>
</evidence>
<evidence type="ECO:0000313" key="7">
    <source>
        <dbReference type="EMBL" id="MDR6843248.1"/>
    </source>
</evidence>
<keyword evidence="8" id="KW-1185">Reference proteome</keyword>
<dbReference type="InterPro" id="IPR007688">
    <property type="entry name" value="Conjugal_tfr_TrbL/VirB6"/>
</dbReference>
<dbReference type="Pfam" id="PF04610">
    <property type="entry name" value="TrbL"/>
    <property type="match status" value="1"/>
</dbReference>
<protein>
    <submittedName>
        <fullName evidence="7">Type IV secretion system protein VirB6</fullName>
    </submittedName>
</protein>
<feature type="compositionally biased region" description="Polar residues" evidence="5">
    <location>
        <begin position="296"/>
        <end position="308"/>
    </location>
</feature>
<accession>A0ABU1RWT5</accession>
<evidence type="ECO:0000256" key="1">
    <source>
        <dbReference type="ARBA" id="ARBA00004141"/>
    </source>
</evidence>
<feature type="transmembrane region" description="Helical" evidence="6">
    <location>
        <begin position="28"/>
        <end position="50"/>
    </location>
</feature>
<dbReference type="Proteomes" id="UP001254759">
    <property type="component" value="Unassembled WGS sequence"/>
</dbReference>
<dbReference type="RefSeq" id="WP_310096257.1">
    <property type="nucleotide sequence ID" value="NZ_JAVDTT010000006.1"/>
</dbReference>
<comment type="subcellular location">
    <subcellularLocation>
        <location evidence="1">Membrane</location>
        <topology evidence="1">Multi-pass membrane protein</topology>
    </subcellularLocation>
</comment>
<feature type="transmembrane region" description="Helical" evidence="6">
    <location>
        <begin position="70"/>
        <end position="95"/>
    </location>
</feature>
<feature type="transmembrane region" description="Helical" evidence="6">
    <location>
        <begin position="254"/>
        <end position="278"/>
    </location>
</feature>
<feature type="region of interest" description="Disordered" evidence="5">
    <location>
        <begin position="296"/>
        <end position="351"/>
    </location>
</feature>
<evidence type="ECO:0000256" key="6">
    <source>
        <dbReference type="SAM" id="Phobius"/>
    </source>
</evidence>
<evidence type="ECO:0000256" key="5">
    <source>
        <dbReference type="SAM" id="MobiDB-lite"/>
    </source>
</evidence>
<proteinExistence type="predicted"/>
<feature type="transmembrane region" description="Helical" evidence="6">
    <location>
        <begin position="149"/>
        <end position="167"/>
    </location>
</feature>
<keyword evidence="2 6" id="KW-0812">Transmembrane</keyword>
<name>A0ABU1RWT5_9GAMM</name>
<feature type="transmembrane region" description="Helical" evidence="6">
    <location>
        <begin position="203"/>
        <end position="234"/>
    </location>
</feature>